<dbReference type="OrthoDB" id="2997904at2759"/>
<dbReference type="Gene3D" id="3.80.10.10">
    <property type="entry name" value="Ribonuclease Inhibitor"/>
    <property type="match status" value="1"/>
</dbReference>
<name>A0A067N823_PLEO1</name>
<dbReference type="Proteomes" id="UP000027073">
    <property type="component" value="Unassembled WGS sequence"/>
</dbReference>
<dbReference type="HOGENOM" id="CLU_028894_2_0_1"/>
<dbReference type="STRING" id="1137138.A0A067N823"/>
<sequence length="512" mass="58664">MVKAYAHCRRLDGVDYTGVKSREVPPEIWEKIANFIPRDELLKLYTVNSAFLNVVLNLKYKRVDLSNEPDRPQAELRRKLDRLRNQFVAGRIRSLYIRPWRIDEEQAVPTSLRSRVKLGLKSLVDPEFPEFYEKEQLKKRIFDDVNVVLDAVAACKHGITEYSIDWDEQPRYHAALFSHFLSPLLDLAHNLQKLHLKAPVDSFRALFPIGRKFEFPELRRLQELTLTLSTGTLPKAEIDYHLDTLVVFIHNVFRTLKSLSIATTSSSEYVDLTHFFETLEGESYLHHFSLSIPSGNYHLSNPLALGRFLRRHRNTLRSLALRSPIADITQRTPAQWPVEAIKGVKFPELMTLHLALGGNSERLDDVIHVLYSCPTTLHTLLLENRVLPSQDVEYLISALDHPAPGGGVKRLRVTVKTLNDTFLDALFHRLPQLEDVEIVFKRLAGQPGDPFSDLLQHLKGRIYVASQVKRLQLEVVQSPVPVLLPNFAKNLLYAAFYSSLPLLKDFVSHTLP</sequence>
<dbReference type="VEuPathDB" id="FungiDB:PLEOSDRAFT_1108761"/>
<dbReference type="InParanoid" id="A0A067N823"/>
<organism evidence="1 2">
    <name type="scientific">Pleurotus ostreatus (strain PC15)</name>
    <name type="common">Oyster mushroom</name>
    <dbReference type="NCBI Taxonomy" id="1137138"/>
    <lineage>
        <taxon>Eukaryota</taxon>
        <taxon>Fungi</taxon>
        <taxon>Dikarya</taxon>
        <taxon>Basidiomycota</taxon>
        <taxon>Agaricomycotina</taxon>
        <taxon>Agaricomycetes</taxon>
        <taxon>Agaricomycetidae</taxon>
        <taxon>Agaricales</taxon>
        <taxon>Pleurotineae</taxon>
        <taxon>Pleurotaceae</taxon>
        <taxon>Pleurotus</taxon>
    </lineage>
</organism>
<protein>
    <recommendedName>
        <fullName evidence="3">F-box domain-containing protein</fullName>
    </recommendedName>
</protein>
<dbReference type="AlphaFoldDB" id="A0A067N823"/>
<evidence type="ECO:0000313" key="1">
    <source>
        <dbReference type="EMBL" id="KDQ23125.1"/>
    </source>
</evidence>
<gene>
    <name evidence="1" type="ORF">PLEOSDRAFT_1108761</name>
</gene>
<evidence type="ECO:0000313" key="2">
    <source>
        <dbReference type="Proteomes" id="UP000027073"/>
    </source>
</evidence>
<dbReference type="InterPro" id="IPR032675">
    <property type="entry name" value="LRR_dom_sf"/>
</dbReference>
<dbReference type="SUPFAM" id="SSF52047">
    <property type="entry name" value="RNI-like"/>
    <property type="match status" value="1"/>
</dbReference>
<accession>A0A067N823</accession>
<reference evidence="2" key="1">
    <citation type="journal article" date="2014" name="Proc. Natl. Acad. Sci. U.S.A.">
        <title>Extensive sampling of basidiomycete genomes demonstrates inadequacy of the white-rot/brown-rot paradigm for wood decay fungi.</title>
        <authorList>
            <person name="Riley R."/>
            <person name="Salamov A.A."/>
            <person name="Brown D.W."/>
            <person name="Nagy L.G."/>
            <person name="Floudas D."/>
            <person name="Held B.W."/>
            <person name="Levasseur A."/>
            <person name="Lombard V."/>
            <person name="Morin E."/>
            <person name="Otillar R."/>
            <person name="Lindquist E.A."/>
            <person name="Sun H."/>
            <person name="LaButti K.M."/>
            <person name="Schmutz J."/>
            <person name="Jabbour D."/>
            <person name="Luo H."/>
            <person name="Baker S.E."/>
            <person name="Pisabarro A.G."/>
            <person name="Walton J.D."/>
            <person name="Blanchette R.A."/>
            <person name="Henrissat B."/>
            <person name="Martin F."/>
            <person name="Cullen D."/>
            <person name="Hibbett D.S."/>
            <person name="Grigoriev I.V."/>
        </authorList>
    </citation>
    <scope>NUCLEOTIDE SEQUENCE [LARGE SCALE GENOMIC DNA]</scope>
    <source>
        <strain evidence="2">PC15</strain>
    </source>
</reference>
<proteinExistence type="predicted"/>
<dbReference type="EMBL" id="KL198013">
    <property type="protein sequence ID" value="KDQ23125.1"/>
    <property type="molecule type" value="Genomic_DNA"/>
</dbReference>
<evidence type="ECO:0008006" key="3">
    <source>
        <dbReference type="Google" id="ProtNLM"/>
    </source>
</evidence>